<dbReference type="STRING" id="698738.OLEAN_C32490"/>
<feature type="signal peptide" evidence="1">
    <location>
        <begin position="1"/>
        <end position="32"/>
    </location>
</feature>
<evidence type="ECO:0000313" key="2">
    <source>
        <dbReference type="EMBL" id="CCK77425.1"/>
    </source>
</evidence>
<dbReference type="KEGG" id="oai:OLEAN_C32490"/>
<evidence type="ECO:0000313" key="3">
    <source>
        <dbReference type="Proteomes" id="UP000032749"/>
    </source>
</evidence>
<sequence>MKQLIFLKQSLNLKHIAALIISSILFSASAFGHGGSHEPISAEKAQVVATKVANQFTAMDPGLGFGKLPLNWLDLPTEQSSLHTSGKGYYIIKLDNSDEKKSLYVLMSITGEVYDANFTGEFENLK</sequence>
<organism evidence="2 3">
    <name type="scientific">Oleispira antarctica RB-8</name>
    <dbReference type="NCBI Taxonomy" id="698738"/>
    <lineage>
        <taxon>Bacteria</taxon>
        <taxon>Pseudomonadati</taxon>
        <taxon>Pseudomonadota</taxon>
        <taxon>Gammaproteobacteria</taxon>
        <taxon>Oceanospirillales</taxon>
        <taxon>Oceanospirillaceae</taxon>
        <taxon>Oleispira</taxon>
    </lineage>
</organism>
<dbReference type="Pfam" id="PF20098">
    <property type="entry name" value="DUF6488"/>
    <property type="match status" value="1"/>
</dbReference>
<dbReference type="InterPro" id="IPR045503">
    <property type="entry name" value="DUF6488"/>
</dbReference>
<accession>R4YR68</accession>
<feature type="chain" id="PRO_5004383888" description="PepSY domain-containing protein" evidence="1">
    <location>
        <begin position="33"/>
        <end position="126"/>
    </location>
</feature>
<evidence type="ECO:0008006" key="4">
    <source>
        <dbReference type="Google" id="ProtNLM"/>
    </source>
</evidence>
<keyword evidence="1" id="KW-0732">Signal</keyword>
<evidence type="ECO:0000256" key="1">
    <source>
        <dbReference type="SAM" id="SignalP"/>
    </source>
</evidence>
<gene>
    <name evidence="2" type="ORF">OLEAN_C32490</name>
</gene>
<dbReference type="Proteomes" id="UP000032749">
    <property type="component" value="Chromosome"/>
</dbReference>
<protein>
    <recommendedName>
        <fullName evidence="4">PepSY domain-containing protein</fullName>
    </recommendedName>
</protein>
<dbReference type="AlphaFoldDB" id="R4YR68"/>
<dbReference type="OrthoDB" id="332216at2"/>
<reference evidence="2 3" key="1">
    <citation type="journal article" date="2013" name="Nat. Commun.">
        <title>Genome sequence and functional genomic analysis of the oil-degrading bacterium Oleispira antarctica.</title>
        <authorList>
            <person name="Kube M."/>
            <person name="Chernikova T.N."/>
            <person name="Al-Ramahi Y."/>
            <person name="Beloqui A."/>
            <person name="Lopez-Cortez N."/>
            <person name="Guazzaroni M.E."/>
            <person name="Heipieper H.J."/>
            <person name="Klages S."/>
            <person name="Kotsyurbenko O.R."/>
            <person name="Langer I."/>
            <person name="Nechitaylo T.Y."/>
            <person name="Lunsdorf H."/>
            <person name="Fernandez M."/>
            <person name="Juarez S."/>
            <person name="Ciordia S."/>
            <person name="Singer A."/>
            <person name="Kagan O."/>
            <person name="Egorova O."/>
            <person name="Petit P.A."/>
            <person name="Stogios P."/>
            <person name="Kim Y."/>
            <person name="Tchigvintsev A."/>
            <person name="Flick R."/>
            <person name="Denaro R."/>
            <person name="Genovese M."/>
            <person name="Albar J.P."/>
            <person name="Reva O.N."/>
            <person name="Martinez-Gomariz M."/>
            <person name="Tran H."/>
            <person name="Ferrer M."/>
            <person name="Savchenko A."/>
            <person name="Yakunin A.F."/>
            <person name="Yakimov M.M."/>
            <person name="Golyshina O.V."/>
            <person name="Reinhardt R."/>
            <person name="Golyshin P.N."/>
        </authorList>
    </citation>
    <scope>NUCLEOTIDE SEQUENCE [LARGE SCALE GENOMIC DNA]</scope>
</reference>
<dbReference type="HOGENOM" id="CLU_166880_0_0_6"/>
<keyword evidence="3" id="KW-1185">Reference proteome</keyword>
<name>R4YR68_OLEAN</name>
<proteinExistence type="predicted"/>
<dbReference type="EMBL" id="FO203512">
    <property type="protein sequence ID" value="CCK77425.1"/>
    <property type="molecule type" value="Genomic_DNA"/>
</dbReference>